<dbReference type="AlphaFoldDB" id="A0A9X3ATW5"/>
<dbReference type="SUPFAM" id="SSF51206">
    <property type="entry name" value="cAMP-binding domain-like"/>
    <property type="match status" value="2"/>
</dbReference>
<reference evidence="3" key="2">
    <citation type="submission" date="2022-08" db="EMBL/GenBank/DDBJ databases">
        <authorList>
            <person name="Dong C."/>
        </authorList>
    </citation>
    <scope>NUCLEOTIDE SEQUENCE</scope>
    <source>
        <strain evidence="3">59MF3M-4</strain>
    </source>
</reference>
<organism evidence="3 4">
    <name type="scientific">Thalassolituus pacificus</name>
    <dbReference type="NCBI Taxonomy" id="2975440"/>
    <lineage>
        <taxon>Bacteria</taxon>
        <taxon>Pseudomonadati</taxon>
        <taxon>Pseudomonadota</taxon>
        <taxon>Gammaproteobacteria</taxon>
        <taxon>Oceanospirillales</taxon>
        <taxon>Oceanospirillaceae</taxon>
        <taxon>Thalassolituus</taxon>
    </lineage>
</organism>
<dbReference type="Gene3D" id="2.60.120.10">
    <property type="entry name" value="Jelly Rolls"/>
    <property type="match status" value="2"/>
</dbReference>
<protein>
    <submittedName>
        <fullName evidence="3">Cyclic nucleotide-binding domain-containing protein</fullName>
    </submittedName>
</protein>
<evidence type="ECO:0000259" key="2">
    <source>
        <dbReference type="PROSITE" id="PS50206"/>
    </source>
</evidence>
<dbReference type="PANTHER" id="PTHR24567">
    <property type="entry name" value="CRP FAMILY TRANSCRIPTIONAL REGULATORY PROTEIN"/>
    <property type="match status" value="1"/>
</dbReference>
<feature type="domain" description="Cyclic nucleotide-binding" evidence="1">
    <location>
        <begin position="153"/>
        <end position="255"/>
    </location>
</feature>
<feature type="domain" description="Cyclic nucleotide-binding" evidence="1">
    <location>
        <begin position="26"/>
        <end position="124"/>
    </location>
</feature>
<dbReference type="Proteomes" id="UP001147830">
    <property type="component" value="Unassembled WGS sequence"/>
</dbReference>
<comment type="caution">
    <text evidence="3">The sequence shown here is derived from an EMBL/GenBank/DDBJ whole genome shotgun (WGS) entry which is preliminary data.</text>
</comment>
<name>A0A9X3ATW5_9GAMM</name>
<reference evidence="3" key="1">
    <citation type="journal article" date="2022" name="Front. Microbiol.">
        <title>Genome-based taxonomic rearrangement of Oceanobacter-related bacteria including the description of Thalassolituus hydrocarbonoclasticus sp. nov. and Thalassolituus pacificus sp. nov. and emended description of the genus Thalassolituus.</title>
        <authorList>
            <person name="Dong C."/>
            <person name="Wei L."/>
            <person name="Wang J."/>
            <person name="Lai Q."/>
            <person name="Huang Z."/>
            <person name="Shao Z."/>
        </authorList>
    </citation>
    <scope>NUCLEOTIDE SEQUENCE</scope>
    <source>
        <strain evidence="3">59MF3M-4</strain>
    </source>
</reference>
<dbReference type="PROSITE" id="PS50042">
    <property type="entry name" value="CNMP_BINDING_3"/>
    <property type="match status" value="2"/>
</dbReference>
<evidence type="ECO:0000313" key="4">
    <source>
        <dbReference type="Proteomes" id="UP001147830"/>
    </source>
</evidence>
<sequence length="348" mass="38843">MEDSINPSASAPDTALTTEQIQRFIPFDELSAHAVSELLPHFRAYSLADKKILFKRGEEDDECHFLLEGTVDLADDQFRITQIKGDDDENFLALDASHPIHRHAAITQSPCQLFAIKRQYLELITTWSELRQAYDQEEDTEHDWLESLLTSDLFYRVPPANIQKLLARFNEREVSLGEEIIHEGEEGHECYVIKSGKAIVSRKVNNKQETLAALGSGDLFGEDALVSNLPRNASITMSSNGVLMVLTKEDFDTLLKTPVVEYVSENQLSALIDEGDTGTVVLDVRLPQEVAASPIHRATTIPLAQLRSRLNELSKAFVYVIAGEGRAEAAAYILTEAGYQARVLNRSE</sequence>
<accession>A0A9X3ATW5</accession>
<evidence type="ECO:0000259" key="1">
    <source>
        <dbReference type="PROSITE" id="PS50042"/>
    </source>
</evidence>
<dbReference type="SMART" id="SM00100">
    <property type="entry name" value="cNMP"/>
    <property type="match status" value="2"/>
</dbReference>
<dbReference type="Gene3D" id="3.40.250.10">
    <property type="entry name" value="Rhodanese-like domain"/>
    <property type="match status" value="1"/>
</dbReference>
<feature type="domain" description="Rhodanese" evidence="2">
    <location>
        <begin position="275"/>
        <end position="345"/>
    </location>
</feature>
<dbReference type="Pfam" id="PF00027">
    <property type="entry name" value="cNMP_binding"/>
    <property type="match status" value="1"/>
</dbReference>
<dbReference type="PANTHER" id="PTHR24567:SF74">
    <property type="entry name" value="HTH-TYPE TRANSCRIPTIONAL REGULATOR ARCR"/>
    <property type="match status" value="1"/>
</dbReference>
<proteinExistence type="predicted"/>
<dbReference type="CDD" id="cd00038">
    <property type="entry name" value="CAP_ED"/>
    <property type="match status" value="2"/>
</dbReference>
<dbReference type="InterPro" id="IPR001763">
    <property type="entry name" value="Rhodanese-like_dom"/>
</dbReference>
<dbReference type="InterPro" id="IPR050397">
    <property type="entry name" value="Env_Response_Regulators"/>
</dbReference>
<gene>
    <name evidence="3" type="ORF">NYR02_16780</name>
</gene>
<dbReference type="InterPro" id="IPR000595">
    <property type="entry name" value="cNMP-bd_dom"/>
</dbReference>
<dbReference type="InterPro" id="IPR014710">
    <property type="entry name" value="RmlC-like_jellyroll"/>
</dbReference>
<dbReference type="InterPro" id="IPR018490">
    <property type="entry name" value="cNMP-bd_dom_sf"/>
</dbReference>
<dbReference type="GO" id="GO:0005829">
    <property type="term" value="C:cytosol"/>
    <property type="evidence" value="ECO:0007669"/>
    <property type="project" value="TreeGrafter"/>
</dbReference>
<dbReference type="SUPFAM" id="SSF52821">
    <property type="entry name" value="Rhodanese/Cell cycle control phosphatase"/>
    <property type="match status" value="1"/>
</dbReference>
<dbReference type="InterPro" id="IPR036873">
    <property type="entry name" value="Rhodanese-like_dom_sf"/>
</dbReference>
<dbReference type="PROSITE" id="PS50206">
    <property type="entry name" value="RHODANESE_3"/>
    <property type="match status" value="1"/>
</dbReference>
<keyword evidence="4" id="KW-1185">Reference proteome</keyword>
<dbReference type="RefSeq" id="WP_260977507.1">
    <property type="nucleotide sequence ID" value="NZ_JAOANI010000028.1"/>
</dbReference>
<dbReference type="Pfam" id="PF00581">
    <property type="entry name" value="Rhodanese"/>
    <property type="match status" value="1"/>
</dbReference>
<evidence type="ECO:0000313" key="3">
    <source>
        <dbReference type="EMBL" id="MCT7360678.1"/>
    </source>
</evidence>
<dbReference type="GO" id="GO:0003700">
    <property type="term" value="F:DNA-binding transcription factor activity"/>
    <property type="evidence" value="ECO:0007669"/>
    <property type="project" value="TreeGrafter"/>
</dbReference>
<dbReference type="EMBL" id="JAOANI010000028">
    <property type="protein sequence ID" value="MCT7360678.1"/>
    <property type="molecule type" value="Genomic_DNA"/>
</dbReference>